<dbReference type="Pfam" id="PF12626">
    <property type="entry name" value="PolyA_pol_arg_C"/>
    <property type="match status" value="1"/>
</dbReference>
<gene>
    <name evidence="7" type="primary">pcnB</name>
    <name evidence="13" type="ORF">SAMN05421721_105134</name>
</gene>
<dbReference type="InterPro" id="IPR043519">
    <property type="entry name" value="NT_sf"/>
</dbReference>
<reference evidence="13 14" key="1">
    <citation type="submission" date="2016-10" db="EMBL/GenBank/DDBJ databases">
        <authorList>
            <person name="de Groot N.N."/>
        </authorList>
    </citation>
    <scope>NUCLEOTIDE SEQUENCE [LARGE SCALE GENOMIC DNA]</scope>
    <source>
        <strain evidence="13 14">DSM 4180</strain>
    </source>
</reference>
<proteinExistence type="inferred from homology"/>
<dbReference type="EC" id="2.7.7.19" evidence="7"/>
<evidence type="ECO:0000313" key="14">
    <source>
        <dbReference type="Proteomes" id="UP000199556"/>
    </source>
</evidence>
<keyword evidence="1 7" id="KW-0507">mRNA processing</keyword>
<comment type="function">
    <text evidence="7">Adds poly(A) tail to the 3' end of many RNAs, which usually targets these RNAs for decay. Plays a significant role in the global control of gene expression, through influencing the rate of transcript degradation, and in the general RNA quality control.</text>
</comment>
<dbReference type="OrthoDB" id="9805698at2"/>
<dbReference type="HAMAP" id="MF_00957">
    <property type="entry name" value="PolyA_pol"/>
    <property type="match status" value="1"/>
</dbReference>
<dbReference type="Gene3D" id="1.10.3090.10">
    <property type="entry name" value="cca-adding enzyme, domain 2"/>
    <property type="match status" value="1"/>
</dbReference>
<evidence type="ECO:0000256" key="8">
    <source>
        <dbReference type="RuleBase" id="RU003953"/>
    </source>
</evidence>
<evidence type="ECO:0000256" key="4">
    <source>
        <dbReference type="ARBA" id="ARBA00022840"/>
    </source>
</evidence>
<dbReference type="GO" id="GO:1990817">
    <property type="term" value="F:poly(A) RNA polymerase activity"/>
    <property type="evidence" value="ECO:0007669"/>
    <property type="project" value="UniProtKB-UniRule"/>
</dbReference>
<dbReference type="GO" id="GO:0003723">
    <property type="term" value="F:RNA binding"/>
    <property type="evidence" value="ECO:0007669"/>
    <property type="project" value="UniProtKB-UniRule"/>
</dbReference>
<dbReference type="GO" id="GO:0006397">
    <property type="term" value="P:mRNA processing"/>
    <property type="evidence" value="ECO:0007669"/>
    <property type="project" value="UniProtKB-KW"/>
</dbReference>
<keyword evidence="6 7" id="KW-0804">Transcription</keyword>
<evidence type="ECO:0000256" key="5">
    <source>
        <dbReference type="ARBA" id="ARBA00022884"/>
    </source>
</evidence>
<keyword evidence="4 7" id="KW-0067">ATP-binding</keyword>
<feature type="compositionally biased region" description="Basic residues" evidence="9">
    <location>
        <begin position="435"/>
        <end position="448"/>
    </location>
</feature>
<evidence type="ECO:0000256" key="9">
    <source>
        <dbReference type="SAM" id="MobiDB-lite"/>
    </source>
</evidence>
<comment type="similarity">
    <text evidence="7 8">Belongs to the tRNA nucleotidyltransferase/poly(A) polymerase family.</text>
</comment>
<evidence type="ECO:0000256" key="1">
    <source>
        <dbReference type="ARBA" id="ARBA00022664"/>
    </source>
</evidence>
<dbReference type="Pfam" id="PF12627">
    <property type="entry name" value="PolyA_pol_RNAbd"/>
    <property type="match status" value="1"/>
</dbReference>
<keyword evidence="2 7" id="KW-0808">Transferase</keyword>
<dbReference type="GO" id="GO:0005524">
    <property type="term" value="F:ATP binding"/>
    <property type="evidence" value="ECO:0007669"/>
    <property type="project" value="UniProtKB-UniRule"/>
</dbReference>
<dbReference type="FunFam" id="3.30.460.10:FF:000035">
    <property type="entry name" value="Poly(A) polymerase I"/>
    <property type="match status" value="1"/>
</dbReference>
<feature type="region of interest" description="Disordered" evidence="9">
    <location>
        <begin position="428"/>
        <end position="448"/>
    </location>
</feature>
<dbReference type="InterPro" id="IPR032828">
    <property type="entry name" value="PolyA_RNA-bd"/>
</dbReference>
<dbReference type="InterPro" id="IPR002646">
    <property type="entry name" value="PolA_pol_head_dom"/>
</dbReference>
<dbReference type="STRING" id="195064.SAMN05421721_105134"/>
<dbReference type="InterPro" id="IPR052191">
    <property type="entry name" value="tRNA_ntf/polyA_polymerase_I"/>
</dbReference>
<dbReference type="InterPro" id="IPR025866">
    <property type="entry name" value="PolyA_pol_arg_C_dom"/>
</dbReference>
<feature type="domain" description="tRNA nucleotidyltransferase/poly(A) polymerase RNA and SrmB- binding" evidence="12">
    <location>
        <begin position="214"/>
        <end position="276"/>
    </location>
</feature>
<evidence type="ECO:0000256" key="2">
    <source>
        <dbReference type="ARBA" id="ARBA00022679"/>
    </source>
</evidence>
<dbReference type="PANTHER" id="PTHR43051">
    <property type="entry name" value="POLYNUCLEOTIDE ADENYLYLTRANSFERASE FAMILY PROTEIN"/>
    <property type="match status" value="1"/>
</dbReference>
<dbReference type="PANTHER" id="PTHR43051:SF1">
    <property type="entry name" value="POLYNUCLEOTIDE ADENYLYLTRANSFERASE FAMILY PROTEIN"/>
    <property type="match status" value="1"/>
</dbReference>
<dbReference type="CDD" id="cd05398">
    <property type="entry name" value="NT_ClassII-CCAase"/>
    <property type="match status" value="1"/>
</dbReference>
<comment type="catalytic activity">
    <reaction evidence="7">
        <text>RNA(n) + ATP = RNA(n)-3'-adenine ribonucleotide + diphosphate</text>
        <dbReference type="Rhea" id="RHEA:11332"/>
        <dbReference type="Rhea" id="RHEA-COMP:14527"/>
        <dbReference type="Rhea" id="RHEA-COMP:17347"/>
        <dbReference type="ChEBI" id="CHEBI:30616"/>
        <dbReference type="ChEBI" id="CHEBI:33019"/>
        <dbReference type="ChEBI" id="CHEBI:140395"/>
        <dbReference type="ChEBI" id="CHEBI:173115"/>
        <dbReference type="EC" id="2.7.7.19"/>
    </reaction>
</comment>
<evidence type="ECO:0000256" key="3">
    <source>
        <dbReference type="ARBA" id="ARBA00022741"/>
    </source>
</evidence>
<feature type="active site" evidence="7">
    <location>
        <position position="156"/>
    </location>
</feature>
<organism evidence="13 14">
    <name type="scientific">Ectothiorhodospira mobilis</name>
    <dbReference type="NCBI Taxonomy" id="195064"/>
    <lineage>
        <taxon>Bacteria</taxon>
        <taxon>Pseudomonadati</taxon>
        <taxon>Pseudomonadota</taxon>
        <taxon>Gammaproteobacteria</taxon>
        <taxon>Chromatiales</taxon>
        <taxon>Ectothiorhodospiraceae</taxon>
        <taxon>Ectothiorhodospira</taxon>
    </lineage>
</organism>
<dbReference type="Proteomes" id="UP000199556">
    <property type="component" value="Unassembled WGS sequence"/>
</dbReference>
<dbReference type="Gene3D" id="3.30.460.10">
    <property type="entry name" value="Beta Polymerase, domain 2"/>
    <property type="match status" value="1"/>
</dbReference>
<feature type="active site" evidence="7">
    <location>
        <position position="78"/>
    </location>
</feature>
<feature type="domain" description="Poly A polymerase head" evidence="10">
    <location>
        <begin position="62"/>
        <end position="187"/>
    </location>
</feature>
<accession>A0A1I4QT68</accession>
<dbReference type="SUPFAM" id="SSF81891">
    <property type="entry name" value="Poly A polymerase C-terminal region-like"/>
    <property type="match status" value="1"/>
</dbReference>
<protein>
    <recommendedName>
        <fullName evidence="7">Poly(A) polymerase I</fullName>
        <shortName evidence="7">PAP I</shortName>
        <ecNumber evidence="7">2.7.7.19</ecNumber>
    </recommendedName>
</protein>
<sequence length="448" mass="51370">MGGFLISSTDTCVSERPLTSPCAESTQRVYARAEHGISRANISENALKVLYRLKDAGFRACLVGGGVRDLLLGREPKDFDVATDAHPEDVRRIFRNCRLIGRRFRLAHVYFGREIIEVATFRAPHDEGDGEAQAEDGRIIRDNVYGNIEQDAWRRDFSINALYYDIRDFSVVDYTGGMEDLRQGVLRLIGDPEVRYREDPVRMLRAVRFAAKLGFRVDPAAEEGMVRLGGLLEDVSPARLFDEVIKLFHGGAALQTFEMLRHYDLFRRLFPLTERALEREEQGYPITFVANALRNTDDRIQSGKGVHPAFLYAVLLWEPVRHEAERLMAEGEGQVPALQQAGARILAEQAQSILIPKRFALPVREIWELQPRFEQRQGARALRLLGHPRFRAAYDFYCLRGRSGEALDDGCQWWTRLQEVDEAEQRRMVEATGRSGRKRRRRRRKPAQ</sequence>
<dbReference type="SUPFAM" id="SSF81301">
    <property type="entry name" value="Nucleotidyltransferase"/>
    <property type="match status" value="1"/>
</dbReference>
<dbReference type="AlphaFoldDB" id="A0A1I4QT68"/>
<feature type="domain" description="Polymerase A arginine-rich C-terminal" evidence="11">
    <location>
        <begin position="331"/>
        <end position="445"/>
    </location>
</feature>
<keyword evidence="14" id="KW-1185">Reference proteome</keyword>
<evidence type="ECO:0000259" key="12">
    <source>
        <dbReference type="Pfam" id="PF12627"/>
    </source>
</evidence>
<evidence type="ECO:0000256" key="7">
    <source>
        <dbReference type="HAMAP-Rule" id="MF_00957"/>
    </source>
</evidence>
<feature type="active site" evidence="7">
    <location>
        <position position="80"/>
    </location>
</feature>
<evidence type="ECO:0000259" key="11">
    <source>
        <dbReference type="Pfam" id="PF12626"/>
    </source>
</evidence>
<keyword evidence="5 7" id="KW-0694">RNA-binding</keyword>
<dbReference type="GO" id="GO:0043633">
    <property type="term" value="P:polyadenylation-dependent RNA catabolic process"/>
    <property type="evidence" value="ECO:0007669"/>
    <property type="project" value="InterPro"/>
</dbReference>
<evidence type="ECO:0000313" key="13">
    <source>
        <dbReference type="EMBL" id="SFM43231.1"/>
    </source>
</evidence>
<name>A0A1I4QT68_ECTMO</name>
<keyword evidence="3 7" id="KW-0547">Nucleotide-binding</keyword>
<evidence type="ECO:0000259" key="10">
    <source>
        <dbReference type="Pfam" id="PF01743"/>
    </source>
</evidence>
<dbReference type="InterPro" id="IPR010206">
    <property type="entry name" value="PolA_pol_I"/>
</dbReference>
<dbReference type="NCBIfam" id="TIGR01942">
    <property type="entry name" value="pcnB"/>
    <property type="match status" value="1"/>
</dbReference>
<evidence type="ECO:0000256" key="6">
    <source>
        <dbReference type="ARBA" id="ARBA00023163"/>
    </source>
</evidence>
<dbReference type="Pfam" id="PF01743">
    <property type="entry name" value="PolyA_pol"/>
    <property type="match status" value="1"/>
</dbReference>
<dbReference type="EMBL" id="FOUO01000005">
    <property type="protein sequence ID" value="SFM43231.1"/>
    <property type="molecule type" value="Genomic_DNA"/>
</dbReference>